<proteinExistence type="predicted"/>
<keyword evidence="2" id="KW-1133">Transmembrane helix</keyword>
<name>A0ABZ2RM24_9BACT</name>
<dbReference type="Proteomes" id="UP001460679">
    <property type="component" value="Chromosome"/>
</dbReference>
<keyword evidence="2" id="KW-0472">Membrane</keyword>
<evidence type="ECO:0008006" key="5">
    <source>
        <dbReference type="Google" id="ProtNLM"/>
    </source>
</evidence>
<dbReference type="EMBL" id="CP148066">
    <property type="protein sequence ID" value="WXL28109.1"/>
    <property type="molecule type" value="Genomic_DNA"/>
</dbReference>
<feature type="coiled-coil region" evidence="1">
    <location>
        <begin position="323"/>
        <end position="353"/>
    </location>
</feature>
<reference evidence="3" key="1">
    <citation type="submission" date="2024-03" db="EMBL/GenBank/DDBJ databases">
        <title>Complete genome sequence of Mycoplasma gypis type strain B1/T1.</title>
        <authorList>
            <person name="Spergser J."/>
        </authorList>
    </citation>
    <scope>NUCLEOTIDE SEQUENCE [LARGE SCALE GENOMIC DNA]</scope>
    <source>
        <strain evidence="3">B1/T1</strain>
    </source>
</reference>
<evidence type="ECO:0000256" key="1">
    <source>
        <dbReference type="SAM" id="Coils"/>
    </source>
</evidence>
<feature type="coiled-coil region" evidence="1">
    <location>
        <begin position="239"/>
        <end position="276"/>
    </location>
</feature>
<protein>
    <recommendedName>
        <fullName evidence="5">ECM-binding protein homolog</fullName>
    </recommendedName>
</protein>
<dbReference type="RefSeq" id="WP_338867179.1">
    <property type="nucleotide sequence ID" value="NZ_CP148066.1"/>
</dbReference>
<keyword evidence="4" id="KW-1185">Reference proteome</keyword>
<evidence type="ECO:0000256" key="2">
    <source>
        <dbReference type="SAM" id="Phobius"/>
    </source>
</evidence>
<organism evidence="3 4">
    <name type="scientific">[Mycoplasma] gypis</name>
    <dbReference type="NCBI Taxonomy" id="92404"/>
    <lineage>
        <taxon>Bacteria</taxon>
        <taxon>Bacillati</taxon>
        <taxon>Mycoplasmatota</taxon>
        <taxon>Mycoplasmoidales</taxon>
        <taxon>Metamycoplasmataceae</taxon>
        <taxon>Metamycoplasma</taxon>
    </lineage>
</organism>
<feature type="transmembrane region" description="Helical" evidence="2">
    <location>
        <begin position="413"/>
        <end position="435"/>
    </location>
</feature>
<sequence>MLPLYQALKEAQNVATPSQELLKAIDDANATTKDSTKDSEFYLQKSKDLLEAVAKDSYLKTWSQANELKDKTTVLTNLLNKKPTFEQQKHSEQEWNQESNNLAVAMENTYIAKAIEKLNPLLDYLSGDSKENAALLAEYKKFVASQTENILNNQAPSSDYNQIVSDILAKANHISDMVQKSKDNLKQSIAKANAVETKSPNLQRVLQEANAKLASKDATIASVDNVNKGIAKALITNDLENAIVSATTVENKIAKLEEALTNARELLNQKSISKQQVSEAVDAINKALKQTSATAQINKLPNLNNNQKASLANEIANSDESAQANIENKANAINAKMQELKALVQKADALEKSPSYKAKVSKDTKEKLNKAVADANSALSENSDVNALDNQISVLTQNENDVQKELNAKSKSLYYLIALPFIFVGAIVAAAGLSLRKKANKK</sequence>
<accession>A0ABZ2RM24</accession>
<keyword evidence="1" id="KW-0175">Coiled coil</keyword>
<evidence type="ECO:0000313" key="4">
    <source>
        <dbReference type="Proteomes" id="UP001460679"/>
    </source>
</evidence>
<evidence type="ECO:0000313" key="3">
    <source>
        <dbReference type="EMBL" id="WXL28109.1"/>
    </source>
</evidence>
<keyword evidence="2" id="KW-0812">Transmembrane</keyword>
<gene>
    <name evidence="3" type="ORF">WG616_01905</name>
</gene>